<dbReference type="RefSeq" id="WP_183538196.1">
    <property type="nucleotide sequence ID" value="NZ_JACHHV010000001.1"/>
</dbReference>
<dbReference type="AlphaFoldDB" id="A0A841C6P7"/>
<protein>
    <submittedName>
        <fullName evidence="2">Uncharacterized protein YoxC</fullName>
    </submittedName>
</protein>
<reference evidence="2 3" key="1">
    <citation type="submission" date="2020-08" db="EMBL/GenBank/DDBJ databases">
        <title>Genomic Encyclopedia of Type Strains, Phase IV (KMG-IV): sequencing the most valuable type-strain genomes for metagenomic binning, comparative biology and taxonomic classification.</title>
        <authorList>
            <person name="Goeker M."/>
        </authorList>
    </citation>
    <scope>NUCLEOTIDE SEQUENCE [LARGE SCALE GENOMIC DNA]</scope>
    <source>
        <strain evidence="2 3">DSM 14925</strain>
    </source>
</reference>
<organism evidence="2 3">
    <name type="scientific">Lactovum miscens</name>
    <dbReference type="NCBI Taxonomy" id="190387"/>
    <lineage>
        <taxon>Bacteria</taxon>
        <taxon>Bacillati</taxon>
        <taxon>Bacillota</taxon>
        <taxon>Bacilli</taxon>
        <taxon>Lactobacillales</taxon>
        <taxon>Streptococcaceae</taxon>
        <taxon>Lactovum</taxon>
    </lineage>
</organism>
<name>A0A841C6P7_9LACT</name>
<dbReference type="Proteomes" id="UP000562464">
    <property type="component" value="Unassembled WGS sequence"/>
</dbReference>
<accession>A0A841C6P7</accession>
<keyword evidence="1" id="KW-1133">Transmembrane helix</keyword>
<keyword evidence="1" id="KW-0812">Transmembrane</keyword>
<feature type="transmembrane region" description="Helical" evidence="1">
    <location>
        <begin position="5"/>
        <end position="26"/>
    </location>
</feature>
<keyword evidence="3" id="KW-1185">Reference proteome</keyword>
<gene>
    <name evidence="2" type="ORF">HNQ37_000089</name>
</gene>
<evidence type="ECO:0000313" key="3">
    <source>
        <dbReference type="Proteomes" id="UP000562464"/>
    </source>
</evidence>
<keyword evidence="1" id="KW-0472">Membrane</keyword>
<evidence type="ECO:0000313" key="2">
    <source>
        <dbReference type="EMBL" id="MBB5887221.1"/>
    </source>
</evidence>
<dbReference type="EMBL" id="JACHHV010000001">
    <property type="protein sequence ID" value="MBB5887221.1"/>
    <property type="molecule type" value="Genomic_DNA"/>
</dbReference>
<proteinExistence type="predicted"/>
<evidence type="ECO:0000256" key="1">
    <source>
        <dbReference type="SAM" id="Phobius"/>
    </source>
</evidence>
<comment type="caution">
    <text evidence="2">The sequence shown here is derived from an EMBL/GenBank/DDBJ whole genome shotgun (WGS) entry which is preliminary data.</text>
</comment>
<sequence length="130" mass="13777">MRKAIIIFTSLIIVMIAVFGVLLMSITKSNDNDVAALQNSLNQMQLSESVMINQANDFTEKSGSLSQALASAQTEIQSRSVEMASQTSIIASLQSISQKNVDALKSAQSSFTSAQSSISSALSSAVVNKK</sequence>